<feature type="domain" description="Inosine/uridine-preferring nucleoside hydrolase" evidence="3">
    <location>
        <begin position="9"/>
        <end position="304"/>
    </location>
</feature>
<dbReference type="InterPro" id="IPR015910">
    <property type="entry name" value="I/U_nuclsd_hydro_CS"/>
</dbReference>
<dbReference type="GO" id="GO:0045437">
    <property type="term" value="F:uridine nucleosidase activity"/>
    <property type="evidence" value="ECO:0007669"/>
    <property type="project" value="UniProtKB-ARBA"/>
</dbReference>
<dbReference type="InterPro" id="IPR001910">
    <property type="entry name" value="Inosine/uridine_hydrolase_dom"/>
</dbReference>
<evidence type="ECO:0000313" key="4">
    <source>
        <dbReference type="EMBL" id="KRK23229.1"/>
    </source>
</evidence>
<comment type="caution">
    <text evidence="4">The sequence shown here is derived from an EMBL/GenBank/DDBJ whole genome shotgun (WGS) entry which is preliminary data.</text>
</comment>
<evidence type="ECO:0000259" key="3">
    <source>
        <dbReference type="Pfam" id="PF01156"/>
    </source>
</evidence>
<dbReference type="Pfam" id="PF01156">
    <property type="entry name" value="IU_nuc_hydro"/>
    <property type="match status" value="1"/>
</dbReference>
<proteinExistence type="predicted"/>
<protein>
    <submittedName>
        <fullName evidence="4">Inosine-uridine nucleoside n-ribohydrolase</fullName>
    </submittedName>
</protein>
<dbReference type="SUPFAM" id="SSF53590">
    <property type="entry name" value="Nucleoside hydrolase"/>
    <property type="match status" value="1"/>
</dbReference>
<sequence length="316" mass="34598">MELIILEDIILDCDPGHDDAVALMIAVASKDINLLAVTTSAGNQRHSQTLRNAMSLLTLMKRQDIPVASGNTKPLMRSLISGVSMHGVTGLDGADLPAPDFFSQGIPAIELIAKILTEHPHKVTLVVTGPCTNIALFLSVHPELRSRIKQIVILGGGMGLGNWGPTTEFNIQVDPEAAKIVLDSGIPIVLAPLNVAFEAQLLSDEIDQIHKIDNSVAQTISGLMDFYGISFGRQRWGFKGLPLYDPCTVAWLIDPSKFTSKRCNVEVETKGELTTGETVIDYYHITNRKPNAEVLFHIDRQWFANLTIDSIKSFNF</sequence>
<name>A0A837R8Y7_LACPE</name>
<reference evidence="4 5" key="1">
    <citation type="journal article" date="2015" name="Genome Announc.">
        <title>Expanding the biotechnology potential of lactobacilli through comparative genomics of 213 strains and associated genera.</title>
        <authorList>
            <person name="Sun Z."/>
            <person name="Harris H.M."/>
            <person name="McCann A."/>
            <person name="Guo C."/>
            <person name="Argimon S."/>
            <person name="Zhang W."/>
            <person name="Yang X."/>
            <person name="Jeffery I.B."/>
            <person name="Cooney J.C."/>
            <person name="Kagawa T.F."/>
            <person name="Liu W."/>
            <person name="Song Y."/>
            <person name="Salvetti E."/>
            <person name="Wrobel A."/>
            <person name="Rasinkangas P."/>
            <person name="Parkhill J."/>
            <person name="Rea M.C."/>
            <person name="O'Sullivan O."/>
            <person name="Ritari J."/>
            <person name="Douillard F.P."/>
            <person name="Paul Ross R."/>
            <person name="Yang R."/>
            <person name="Briner A.E."/>
            <person name="Felis G.E."/>
            <person name="de Vos W.M."/>
            <person name="Barrangou R."/>
            <person name="Klaenhammer T.R."/>
            <person name="Caufield P.W."/>
            <person name="Cui Y."/>
            <person name="Zhang H."/>
            <person name="O'Toole P.W."/>
        </authorList>
    </citation>
    <scope>NUCLEOTIDE SEQUENCE [LARGE SCALE GENOMIC DNA]</scope>
    <source>
        <strain evidence="4 5">DSM 20314</strain>
    </source>
</reference>
<dbReference type="EMBL" id="AZCU01000017">
    <property type="protein sequence ID" value="KRK23229.1"/>
    <property type="molecule type" value="Genomic_DNA"/>
</dbReference>
<dbReference type="AlphaFoldDB" id="A0A837R8Y7"/>
<evidence type="ECO:0000256" key="2">
    <source>
        <dbReference type="ARBA" id="ARBA00023295"/>
    </source>
</evidence>
<dbReference type="PROSITE" id="PS01247">
    <property type="entry name" value="IUNH"/>
    <property type="match status" value="1"/>
</dbReference>
<dbReference type="GO" id="GO:0008477">
    <property type="term" value="F:purine nucleosidase activity"/>
    <property type="evidence" value="ECO:0007669"/>
    <property type="project" value="TreeGrafter"/>
</dbReference>
<dbReference type="CDD" id="cd02651">
    <property type="entry name" value="nuc_hydro_IU_UC_XIUA"/>
    <property type="match status" value="1"/>
</dbReference>
<dbReference type="GO" id="GO:0006152">
    <property type="term" value="P:purine nucleoside catabolic process"/>
    <property type="evidence" value="ECO:0007669"/>
    <property type="project" value="TreeGrafter"/>
</dbReference>
<dbReference type="NCBIfam" id="NF007761">
    <property type="entry name" value="PRK10443.1"/>
    <property type="match status" value="1"/>
</dbReference>
<dbReference type="PANTHER" id="PTHR12304">
    <property type="entry name" value="INOSINE-URIDINE PREFERRING NUCLEOSIDE HYDROLASE"/>
    <property type="match status" value="1"/>
</dbReference>
<gene>
    <name evidence="4" type="ORF">FD24_GL001164</name>
</gene>
<dbReference type="Proteomes" id="UP000051020">
    <property type="component" value="Unassembled WGS sequence"/>
</dbReference>
<evidence type="ECO:0000313" key="5">
    <source>
        <dbReference type="Proteomes" id="UP000051020"/>
    </source>
</evidence>
<dbReference type="Gene3D" id="3.90.245.10">
    <property type="entry name" value="Ribonucleoside hydrolase-like"/>
    <property type="match status" value="1"/>
</dbReference>
<accession>A0A837R8Y7</accession>
<dbReference type="GO" id="GO:0005829">
    <property type="term" value="C:cytosol"/>
    <property type="evidence" value="ECO:0007669"/>
    <property type="project" value="TreeGrafter"/>
</dbReference>
<dbReference type="InterPro" id="IPR036452">
    <property type="entry name" value="Ribo_hydro-like"/>
</dbReference>
<keyword evidence="1 4" id="KW-0378">Hydrolase</keyword>
<dbReference type="PANTHER" id="PTHR12304:SF4">
    <property type="entry name" value="URIDINE NUCLEOSIDASE"/>
    <property type="match status" value="1"/>
</dbReference>
<organism evidence="4 5">
    <name type="scientific">Lactiplantibacillus pentosus DSM 20314</name>
    <dbReference type="NCBI Taxonomy" id="1423791"/>
    <lineage>
        <taxon>Bacteria</taxon>
        <taxon>Bacillati</taxon>
        <taxon>Bacillota</taxon>
        <taxon>Bacilli</taxon>
        <taxon>Lactobacillales</taxon>
        <taxon>Lactobacillaceae</taxon>
        <taxon>Lactiplantibacillus</taxon>
    </lineage>
</organism>
<evidence type="ECO:0000256" key="1">
    <source>
        <dbReference type="ARBA" id="ARBA00022801"/>
    </source>
</evidence>
<keyword evidence="2" id="KW-0326">Glycosidase</keyword>
<dbReference type="InterPro" id="IPR023186">
    <property type="entry name" value="IUNH"/>
</dbReference>